<dbReference type="Gene3D" id="2.60.120.620">
    <property type="entry name" value="q2cbj1_9rhob like domain"/>
    <property type="match status" value="1"/>
</dbReference>
<dbReference type="PANTHER" id="PTHR20883:SF15">
    <property type="entry name" value="PHYTANOYL-COA DIOXYGENASE DOMAIN-CONTAINING PROTEIN 1"/>
    <property type="match status" value="1"/>
</dbReference>
<keyword evidence="3" id="KW-0560">Oxidoreductase</keyword>
<dbReference type="Proteomes" id="UP000886042">
    <property type="component" value="Unassembled WGS sequence"/>
</dbReference>
<dbReference type="InterPro" id="IPR008775">
    <property type="entry name" value="Phytyl_CoA_dOase-like"/>
</dbReference>
<evidence type="ECO:0000313" key="4">
    <source>
        <dbReference type="Proteomes" id="UP000886042"/>
    </source>
</evidence>
<evidence type="ECO:0000256" key="2">
    <source>
        <dbReference type="ARBA" id="ARBA00023004"/>
    </source>
</evidence>
<keyword evidence="2" id="KW-0408">Iron</keyword>
<evidence type="ECO:0000313" key="3">
    <source>
        <dbReference type="EMBL" id="HFB55105.1"/>
    </source>
</evidence>
<protein>
    <submittedName>
        <fullName evidence="3">Phytanoyl-CoA dioxygenase family protein</fullName>
    </submittedName>
</protein>
<dbReference type="PANTHER" id="PTHR20883">
    <property type="entry name" value="PHYTANOYL-COA DIOXYGENASE DOMAIN CONTAINING 1"/>
    <property type="match status" value="1"/>
</dbReference>
<reference evidence="3" key="1">
    <citation type="journal article" date="2020" name="mSystems">
        <title>Genome- and Community-Level Interaction Insights into Carbon Utilization and Element Cycling Functions of Hydrothermarchaeota in Hydrothermal Sediment.</title>
        <authorList>
            <person name="Zhou Z."/>
            <person name="Liu Y."/>
            <person name="Xu W."/>
            <person name="Pan J."/>
            <person name="Luo Z.H."/>
            <person name="Li M."/>
        </authorList>
    </citation>
    <scope>NUCLEOTIDE SEQUENCE [LARGE SCALE GENOMIC DNA]</scope>
    <source>
        <strain evidence="3">HyVt-489</strain>
    </source>
</reference>
<name>A0A7C3CCG0_9PROT</name>
<organism evidence="3 4">
    <name type="scientific">Hellea balneolensis</name>
    <dbReference type="NCBI Taxonomy" id="287478"/>
    <lineage>
        <taxon>Bacteria</taxon>
        <taxon>Pseudomonadati</taxon>
        <taxon>Pseudomonadota</taxon>
        <taxon>Alphaproteobacteria</taxon>
        <taxon>Maricaulales</taxon>
        <taxon>Robiginitomaculaceae</taxon>
        <taxon>Hellea</taxon>
    </lineage>
</organism>
<dbReference type="SUPFAM" id="SSF51197">
    <property type="entry name" value="Clavaminate synthase-like"/>
    <property type="match status" value="1"/>
</dbReference>
<dbReference type="GO" id="GO:0016706">
    <property type="term" value="F:2-oxoglutarate-dependent dioxygenase activity"/>
    <property type="evidence" value="ECO:0007669"/>
    <property type="project" value="UniProtKB-ARBA"/>
</dbReference>
<keyword evidence="3" id="KW-0223">Dioxygenase</keyword>
<accession>A0A7C3CCG0</accession>
<gene>
    <name evidence="3" type="ORF">ENJ46_04195</name>
</gene>
<sequence length="282" mass="31567">MSDNQKVKTVEDLYTDIAGTNTFLKTELDIDPDVVEADWQHLQEHGYVMMKNLLSAEKVTHVKSALTPLFDKKGRNVFEGTKTQRIYSTMAKTRAVDFLATHPRILALLDKLFMPNYLLSQLLGINILPGESAQFLHPDDGFYPVPRPRAPLGAASIFALDDFTEENGATQLIPKSHLWGERKPTKDDKVISAVMPKGSAIFYGGTFWHGGGANVSDAPRMALTAQYCEPWLRQQENLMMAIPKDIVRKLDPKLQSLLGYSILPPYIGMVNGVHPLRMLDED</sequence>
<dbReference type="EMBL" id="DRMN01000275">
    <property type="protein sequence ID" value="HFB55105.1"/>
    <property type="molecule type" value="Genomic_DNA"/>
</dbReference>
<comment type="caution">
    <text evidence="3">The sequence shown here is derived from an EMBL/GenBank/DDBJ whole genome shotgun (WGS) entry which is preliminary data.</text>
</comment>
<dbReference type="GO" id="GO:0005506">
    <property type="term" value="F:iron ion binding"/>
    <property type="evidence" value="ECO:0007669"/>
    <property type="project" value="UniProtKB-ARBA"/>
</dbReference>
<evidence type="ECO:0000256" key="1">
    <source>
        <dbReference type="ARBA" id="ARBA00022723"/>
    </source>
</evidence>
<proteinExistence type="predicted"/>
<keyword evidence="1" id="KW-0479">Metal-binding</keyword>
<dbReference type="AlphaFoldDB" id="A0A7C3CCG0"/>
<dbReference type="Pfam" id="PF05721">
    <property type="entry name" value="PhyH"/>
    <property type="match status" value="1"/>
</dbReference>